<evidence type="ECO:0000256" key="11">
    <source>
        <dbReference type="ARBA" id="ARBA00023004"/>
    </source>
</evidence>
<comment type="caution">
    <text evidence="14">The sequence shown here is derived from an EMBL/GenBank/DDBJ whole genome shotgun (WGS) entry which is preliminary data.</text>
</comment>
<evidence type="ECO:0000256" key="7">
    <source>
        <dbReference type="ARBA" id="ARBA00022679"/>
    </source>
</evidence>
<dbReference type="NCBIfam" id="TIGR00048">
    <property type="entry name" value="rRNA_mod_RlmN"/>
    <property type="match status" value="1"/>
</dbReference>
<keyword evidence="6 14" id="KW-0489">Methyltransferase</keyword>
<dbReference type="Pfam" id="PF21016">
    <property type="entry name" value="RlmN_N"/>
    <property type="match status" value="1"/>
</dbReference>
<dbReference type="InterPro" id="IPR058240">
    <property type="entry name" value="rSAM_sf"/>
</dbReference>
<keyword evidence="8" id="KW-0949">S-adenosyl-L-methionine</keyword>
<dbReference type="GO" id="GO:0030488">
    <property type="term" value="P:tRNA methylation"/>
    <property type="evidence" value="ECO:0007669"/>
    <property type="project" value="InterPro"/>
</dbReference>
<dbReference type="AlphaFoldDB" id="A0A151ZAT5"/>
<dbReference type="GO" id="GO:0046872">
    <property type="term" value="F:metal ion binding"/>
    <property type="evidence" value="ECO:0007669"/>
    <property type="project" value="UniProtKB-KW"/>
</dbReference>
<dbReference type="PANTHER" id="PTHR30544">
    <property type="entry name" value="23S RRNA METHYLTRANSFERASE"/>
    <property type="match status" value="1"/>
</dbReference>
<dbReference type="PANTHER" id="PTHR30544:SF5">
    <property type="entry name" value="RADICAL SAM CORE DOMAIN-CONTAINING PROTEIN"/>
    <property type="match status" value="1"/>
</dbReference>
<dbReference type="FunFam" id="3.20.20.70:FF:000014">
    <property type="entry name" value="Probable dual-specificity RNA methyltransferase RlmN"/>
    <property type="match status" value="1"/>
</dbReference>
<dbReference type="InterPro" id="IPR007197">
    <property type="entry name" value="rSAM"/>
</dbReference>
<dbReference type="Gene3D" id="3.20.20.70">
    <property type="entry name" value="Aldolase class I"/>
    <property type="match status" value="1"/>
</dbReference>
<dbReference type="EMBL" id="LODT01000035">
    <property type="protein sequence ID" value="KYQ91057.1"/>
    <property type="molecule type" value="Genomic_DNA"/>
</dbReference>
<dbReference type="PIRSF" id="PIRSF006004">
    <property type="entry name" value="CHP00048"/>
    <property type="match status" value="1"/>
</dbReference>
<dbReference type="CDD" id="cd01335">
    <property type="entry name" value="Radical_SAM"/>
    <property type="match status" value="1"/>
</dbReference>
<evidence type="ECO:0000256" key="4">
    <source>
        <dbReference type="ARBA" id="ARBA00022490"/>
    </source>
</evidence>
<dbReference type="InParanoid" id="A0A151ZAT5"/>
<evidence type="ECO:0000259" key="13">
    <source>
        <dbReference type="PROSITE" id="PS51918"/>
    </source>
</evidence>
<evidence type="ECO:0000313" key="14">
    <source>
        <dbReference type="EMBL" id="KYQ91057.1"/>
    </source>
</evidence>
<comment type="cofactor">
    <cofactor evidence="1">
        <name>[4Fe-4S] cluster</name>
        <dbReference type="ChEBI" id="CHEBI:49883"/>
    </cofactor>
</comment>
<name>A0A151ZAT5_TIELA</name>
<keyword evidence="5" id="KW-0698">rRNA processing</keyword>
<dbReference type="OMA" id="GTIKWAM"/>
<dbReference type="GO" id="GO:0070475">
    <property type="term" value="P:rRNA base methylation"/>
    <property type="evidence" value="ECO:0007669"/>
    <property type="project" value="InterPro"/>
</dbReference>
<evidence type="ECO:0000256" key="6">
    <source>
        <dbReference type="ARBA" id="ARBA00022603"/>
    </source>
</evidence>
<keyword evidence="11" id="KW-0408">Iron</keyword>
<dbReference type="HAMAP" id="MF_01849">
    <property type="entry name" value="RNA_methyltr_RlmN"/>
    <property type="match status" value="1"/>
</dbReference>
<comment type="subcellular location">
    <subcellularLocation>
        <location evidence="2">Cytoplasm</location>
    </subcellularLocation>
</comment>
<dbReference type="InterPro" id="IPR004383">
    <property type="entry name" value="rRNA_lsu_MTrfase_RlmN/Cfr"/>
</dbReference>
<dbReference type="OrthoDB" id="538249at2759"/>
<evidence type="ECO:0000256" key="3">
    <source>
        <dbReference type="ARBA" id="ARBA00022485"/>
    </source>
</evidence>
<dbReference type="GO" id="GO:0008173">
    <property type="term" value="F:RNA methyltransferase activity"/>
    <property type="evidence" value="ECO:0007669"/>
    <property type="project" value="InterPro"/>
</dbReference>
<sequence>MFRQVNKLATLNRLPTCSQNLYFYRNYSTGCGKVSGIFNFEEKSVSPSSTLPDLNINNININNSNSLNNTINDNKKNILSLSKDDLIKECQELHMTPFNANQIWNWVYNKNKMSIDSFSNISLEKRNALKEKFYIDFGTISKDSLSVDGTRKFLLEFKGGDKVECVFIPEANRGTLCVSSQVGCTFSCSFCHTGTQKLVRNLTSDEIVAQVLATRMILGDTQPNKKRLLTHIVFMGQGEPLYNYRNVSKAIQKLTDGNGISLGKSKITLSTSGVVPLIDKLSKDHPGVGLAISLHASNDKTRDELVPCNKQWNIEELMNSCIQYSKTNRDRITIEYVMLKDVNDSIEDAYKLAQLIKPFPSFVNLIPFNQWPGTKYVCSSNNAIHRFSDVLQKQGIKVTIRQPRGRDILAACGTLKSDSVKKPKTVPPPL</sequence>
<dbReference type="InterPro" id="IPR048641">
    <property type="entry name" value="RlmN_N"/>
</dbReference>
<dbReference type="InterPro" id="IPR040072">
    <property type="entry name" value="Methyltransferase_A"/>
</dbReference>
<evidence type="ECO:0000256" key="12">
    <source>
        <dbReference type="ARBA" id="ARBA00023014"/>
    </source>
</evidence>
<dbReference type="SFLD" id="SFLDG01062">
    <property type="entry name" value="methyltransferase_(Class_A)"/>
    <property type="match status" value="1"/>
</dbReference>
<dbReference type="FunCoup" id="A0A151ZAT5">
    <property type="interactions" value="28"/>
</dbReference>
<evidence type="ECO:0000256" key="10">
    <source>
        <dbReference type="ARBA" id="ARBA00022723"/>
    </source>
</evidence>
<keyword evidence="15" id="KW-1185">Reference proteome</keyword>
<keyword evidence="3" id="KW-0004">4Fe-4S</keyword>
<keyword evidence="12" id="KW-0411">Iron-sulfur</keyword>
<evidence type="ECO:0000256" key="2">
    <source>
        <dbReference type="ARBA" id="ARBA00004496"/>
    </source>
</evidence>
<dbReference type="SFLD" id="SFLDS00029">
    <property type="entry name" value="Radical_SAM"/>
    <property type="match status" value="1"/>
</dbReference>
<evidence type="ECO:0000256" key="9">
    <source>
        <dbReference type="ARBA" id="ARBA00022694"/>
    </source>
</evidence>
<reference evidence="14 15" key="1">
    <citation type="submission" date="2015-12" db="EMBL/GenBank/DDBJ databases">
        <title>Dictyostelia acquired genes for synthesis and detection of signals that induce cell-type specialization by lateral gene transfer from prokaryotes.</title>
        <authorList>
            <person name="Gloeckner G."/>
            <person name="Schaap P."/>
        </authorList>
    </citation>
    <scope>NUCLEOTIDE SEQUENCE [LARGE SCALE GENOMIC DNA]</scope>
    <source>
        <strain evidence="14 15">TK</strain>
    </source>
</reference>
<dbReference type="PROSITE" id="PS51918">
    <property type="entry name" value="RADICAL_SAM"/>
    <property type="match status" value="1"/>
</dbReference>
<dbReference type="InterPro" id="IPR013785">
    <property type="entry name" value="Aldolase_TIM"/>
</dbReference>
<organism evidence="14 15">
    <name type="scientific">Tieghemostelium lacteum</name>
    <name type="common">Slime mold</name>
    <name type="synonym">Dictyostelium lacteum</name>
    <dbReference type="NCBI Taxonomy" id="361077"/>
    <lineage>
        <taxon>Eukaryota</taxon>
        <taxon>Amoebozoa</taxon>
        <taxon>Evosea</taxon>
        <taxon>Eumycetozoa</taxon>
        <taxon>Dictyostelia</taxon>
        <taxon>Dictyosteliales</taxon>
        <taxon>Raperosteliaceae</taxon>
        <taxon>Tieghemostelium</taxon>
    </lineage>
</organism>
<dbReference type="SUPFAM" id="SSF102114">
    <property type="entry name" value="Radical SAM enzymes"/>
    <property type="match status" value="1"/>
</dbReference>
<protein>
    <submittedName>
        <fullName evidence="14">Putative ribosomal RNA large subunit methyltransferase N</fullName>
    </submittedName>
</protein>
<feature type="domain" description="Radical SAM core" evidence="13">
    <location>
        <begin position="170"/>
        <end position="407"/>
    </location>
</feature>
<dbReference type="GO" id="GO:0051539">
    <property type="term" value="F:4 iron, 4 sulfur cluster binding"/>
    <property type="evidence" value="ECO:0007669"/>
    <property type="project" value="UniProtKB-KW"/>
</dbReference>
<evidence type="ECO:0000256" key="8">
    <source>
        <dbReference type="ARBA" id="ARBA00022691"/>
    </source>
</evidence>
<keyword evidence="9" id="KW-0819">tRNA processing</keyword>
<keyword evidence="7 14" id="KW-0808">Transferase</keyword>
<proteinExistence type="inferred from homology"/>
<dbReference type="Gene3D" id="1.10.150.530">
    <property type="match status" value="1"/>
</dbReference>
<dbReference type="Pfam" id="PF04055">
    <property type="entry name" value="Radical_SAM"/>
    <property type="match status" value="1"/>
</dbReference>
<evidence type="ECO:0000313" key="15">
    <source>
        <dbReference type="Proteomes" id="UP000076078"/>
    </source>
</evidence>
<dbReference type="SFLD" id="SFLDF00275">
    <property type="entry name" value="adenosine_C2_methyltransferase"/>
    <property type="match status" value="1"/>
</dbReference>
<dbReference type="InterPro" id="IPR027492">
    <property type="entry name" value="RNA_MTrfase_RlmN"/>
</dbReference>
<evidence type="ECO:0000256" key="5">
    <source>
        <dbReference type="ARBA" id="ARBA00022552"/>
    </source>
</evidence>
<dbReference type="GO" id="GO:0005737">
    <property type="term" value="C:cytoplasm"/>
    <property type="evidence" value="ECO:0007669"/>
    <property type="project" value="UniProtKB-SubCell"/>
</dbReference>
<gene>
    <name evidence="14" type="ORF">DLAC_07959</name>
</gene>
<accession>A0A151ZAT5</accession>
<keyword evidence="4" id="KW-0963">Cytoplasm</keyword>
<keyword evidence="10" id="KW-0479">Metal-binding</keyword>
<evidence type="ECO:0000256" key="1">
    <source>
        <dbReference type="ARBA" id="ARBA00001966"/>
    </source>
</evidence>
<dbReference type="Proteomes" id="UP000076078">
    <property type="component" value="Unassembled WGS sequence"/>
</dbReference>
<dbReference type="STRING" id="361077.A0A151ZAT5"/>